<name>A0A3L6RPE3_PANMI</name>
<dbReference type="OrthoDB" id="695642at2759"/>
<feature type="domain" description="KIB1-4 beta-propeller" evidence="1">
    <location>
        <begin position="2"/>
        <end position="52"/>
    </location>
</feature>
<dbReference type="STRING" id="4540.A0A3L6RPE3"/>
<keyword evidence="3" id="KW-1185">Reference proteome</keyword>
<organism evidence="2 3">
    <name type="scientific">Panicum miliaceum</name>
    <name type="common">Proso millet</name>
    <name type="synonym">Broomcorn millet</name>
    <dbReference type="NCBI Taxonomy" id="4540"/>
    <lineage>
        <taxon>Eukaryota</taxon>
        <taxon>Viridiplantae</taxon>
        <taxon>Streptophyta</taxon>
        <taxon>Embryophyta</taxon>
        <taxon>Tracheophyta</taxon>
        <taxon>Spermatophyta</taxon>
        <taxon>Magnoliopsida</taxon>
        <taxon>Liliopsida</taxon>
        <taxon>Poales</taxon>
        <taxon>Poaceae</taxon>
        <taxon>PACMAD clade</taxon>
        <taxon>Panicoideae</taxon>
        <taxon>Panicodae</taxon>
        <taxon>Paniceae</taxon>
        <taxon>Panicinae</taxon>
        <taxon>Panicum</taxon>
        <taxon>Panicum sect. Panicum</taxon>
    </lineage>
</organism>
<dbReference type="Proteomes" id="UP000275267">
    <property type="component" value="Unassembled WGS sequence"/>
</dbReference>
<comment type="caution">
    <text evidence="2">The sequence shown here is derived from an EMBL/GenBank/DDBJ whole genome shotgun (WGS) entry which is preliminary data.</text>
</comment>
<evidence type="ECO:0000259" key="1">
    <source>
        <dbReference type="Pfam" id="PF03478"/>
    </source>
</evidence>
<dbReference type="EMBL" id="PQIB02000007">
    <property type="protein sequence ID" value="RLN07602.1"/>
    <property type="molecule type" value="Genomic_DNA"/>
</dbReference>
<evidence type="ECO:0000313" key="2">
    <source>
        <dbReference type="EMBL" id="RLN07602.1"/>
    </source>
</evidence>
<evidence type="ECO:0000313" key="3">
    <source>
        <dbReference type="Proteomes" id="UP000275267"/>
    </source>
</evidence>
<sequence>MEVFKMVSGSNALEQVKSIGNRAIFIGACRSLSVDAEKFASSVKPNCIYYAHGSLSYYHAYSLEDEGEVRSRGAFVDLRHFTFSSKACPSVVQLLCRYTSVVEHSQLGLDLLYQKFVALEMELESAAKNWDFSAV</sequence>
<accession>A0A3L6RPE3</accession>
<dbReference type="PANTHER" id="PTHR33165:SF86">
    <property type="entry name" value="EXPRESSED PROTEIN"/>
    <property type="match status" value="1"/>
</dbReference>
<reference evidence="3" key="1">
    <citation type="journal article" date="2019" name="Nat. Commun.">
        <title>The genome of broomcorn millet.</title>
        <authorList>
            <person name="Zou C."/>
            <person name="Miki D."/>
            <person name="Li D."/>
            <person name="Tang Q."/>
            <person name="Xiao L."/>
            <person name="Rajput S."/>
            <person name="Deng P."/>
            <person name="Jia W."/>
            <person name="Huang R."/>
            <person name="Zhang M."/>
            <person name="Sun Y."/>
            <person name="Hu J."/>
            <person name="Fu X."/>
            <person name="Schnable P.S."/>
            <person name="Li F."/>
            <person name="Zhang H."/>
            <person name="Feng B."/>
            <person name="Zhu X."/>
            <person name="Liu R."/>
            <person name="Schnable J.C."/>
            <person name="Zhu J.-K."/>
            <person name="Zhang H."/>
        </authorList>
    </citation>
    <scope>NUCLEOTIDE SEQUENCE [LARGE SCALE GENOMIC DNA]</scope>
</reference>
<proteinExistence type="predicted"/>
<dbReference type="Pfam" id="PF03478">
    <property type="entry name" value="Beta-prop_KIB1-4"/>
    <property type="match status" value="1"/>
</dbReference>
<dbReference type="InterPro" id="IPR005174">
    <property type="entry name" value="KIB1-4_b-propeller"/>
</dbReference>
<dbReference type="PANTHER" id="PTHR33165">
    <property type="entry name" value="F-BOX DOMAIN CONTAINING PROTEIN-LIKE-RELATED"/>
    <property type="match status" value="1"/>
</dbReference>
<protein>
    <recommendedName>
        <fullName evidence="1">KIB1-4 beta-propeller domain-containing protein</fullName>
    </recommendedName>
</protein>
<dbReference type="AlphaFoldDB" id="A0A3L6RPE3"/>
<gene>
    <name evidence="2" type="ORF">C2845_PM11G13990</name>
</gene>